<evidence type="ECO:0000256" key="3">
    <source>
        <dbReference type="ARBA" id="ARBA00022679"/>
    </source>
</evidence>
<reference evidence="9 10" key="1">
    <citation type="journal article" date="2018" name="J. Microbiol.">
        <title>Bacillus spongiae sp. nov., isolated from sponge of Jeju Island.</title>
        <authorList>
            <person name="Lee G.E."/>
            <person name="Im W.T."/>
            <person name="Park J.S."/>
        </authorList>
    </citation>
    <scope>NUCLEOTIDE SEQUENCE [LARGE SCALE GENOMIC DNA]</scope>
    <source>
        <strain evidence="9 10">135PIL107-10</strain>
    </source>
</reference>
<accession>A0ABU8HIV2</accession>
<dbReference type="EMBL" id="JBBAXC010000019">
    <property type="protein sequence ID" value="MEI5909058.1"/>
    <property type="molecule type" value="Genomic_DNA"/>
</dbReference>
<keyword evidence="5 6" id="KW-0804">Transcription</keyword>
<dbReference type="Gene3D" id="1.10.10.1250">
    <property type="entry name" value="RNA polymerase, subunit delta, N-terminal domain"/>
    <property type="match status" value="1"/>
</dbReference>
<keyword evidence="4 6" id="KW-0548">Nucleotidyltransferase</keyword>
<dbReference type="Proteomes" id="UP001312865">
    <property type="component" value="Unassembled WGS sequence"/>
</dbReference>
<dbReference type="HAMAP" id="MF_00357">
    <property type="entry name" value="RNApol_bact_RpoE"/>
    <property type="match status" value="1"/>
</dbReference>
<comment type="function">
    <text evidence="6">Participates in both the initiation and recycling phases of transcription. In the presence of the delta subunit, RNAP displays an increased specificity of transcription, a decreased affinity for nucleic acids, and an increased efficiency of RNA synthesis because of enhanced recycling.</text>
</comment>
<feature type="domain" description="HTH HARE-type" evidence="8">
    <location>
        <begin position="14"/>
        <end position="81"/>
    </location>
</feature>
<evidence type="ECO:0000259" key="8">
    <source>
        <dbReference type="PROSITE" id="PS51913"/>
    </source>
</evidence>
<keyword evidence="10" id="KW-1185">Reference proteome</keyword>
<evidence type="ECO:0000256" key="7">
    <source>
        <dbReference type="SAM" id="MobiDB-lite"/>
    </source>
</evidence>
<proteinExistence type="inferred from homology"/>
<evidence type="ECO:0000256" key="5">
    <source>
        <dbReference type="ARBA" id="ARBA00023163"/>
    </source>
</evidence>
<dbReference type="NCBIfam" id="TIGR04567">
    <property type="entry name" value="RNAP_delt_lowGC"/>
    <property type="match status" value="1"/>
</dbReference>
<gene>
    <name evidence="6 9" type="primary">rpoE</name>
    <name evidence="9" type="ORF">WAK64_18570</name>
</gene>
<sequence length="170" mass="19901">MNLKGLSKEELKETSFIELAHDILTNKKQAIPFSELLQEFMELLDLTDAEVDDRLAQFYTDLNVDGRFLALGENKWGLRAWYPIDQIEEETVPTIKTRKKKAKVVNEEEFDDIAVEEEELDFDDLDDFEEEENLLDNDDDDDFEDDDDDFEGDAIIEGEEEDFDDEEDDE</sequence>
<dbReference type="GO" id="GO:0003899">
    <property type="term" value="F:DNA-directed RNA polymerase activity"/>
    <property type="evidence" value="ECO:0007669"/>
    <property type="project" value="UniProtKB-EC"/>
</dbReference>
<feature type="region of interest" description="Disordered" evidence="7">
    <location>
        <begin position="133"/>
        <end position="170"/>
    </location>
</feature>
<dbReference type="InterPro" id="IPR029757">
    <property type="entry name" value="RpoE"/>
</dbReference>
<evidence type="ECO:0000256" key="1">
    <source>
        <dbReference type="ARBA" id="ARBA00009828"/>
    </source>
</evidence>
<comment type="similarity">
    <text evidence="1 6">Belongs to the RpoE family.</text>
</comment>
<comment type="subunit">
    <text evidence="6">RNAP is composed of a core of 2 alpha, a beta and a beta' subunits. The core is associated with a delta subunit and one of several sigma factors.</text>
</comment>
<evidence type="ECO:0000256" key="4">
    <source>
        <dbReference type="ARBA" id="ARBA00022695"/>
    </source>
</evidence>
<protein>
    <recommendedName>
        <fullName evidence="6">Probable DNA-directed RNA polymerase subunit delta</fullName>
    </recommendedName>
    <alternativeName>
        <fullName evidence="6">RNAP delta factor</fullName>
    </alternativeName>
</protein>
<evidence type="ECO:0000256" key="6">
    <source>
        <dbReference type="HAMAP-Rule" id="MF_00357"/>
    </source>
</evidence>
<organism evidence="9 10">
    <name type="scientific">Bacillus spongiae</name>
    <dbReference type="NCBI Taxonomy" id="2683610"/>
    <lineage>
        <taxon>Bacteria</taxon>
        <taxon>Bacillati</taxon>
        <taxon>Bacillota</taxon>
        <taxon>Bacilli</taxon>
        <taxon>Bacillales</taxon>
        <taxon>Bacillaceae</taxon>
        <taxon>Bacillus</taxon>
    </lineage>
</organism>
<keyword evidence="2 6" id="KW-0240">DNA-directed RNA polymerase</keyword>
<comment type="caution">
    <text evidence="9">The sequence shown here is derived from an EMBL/GenBank/DDBJ whole genome shotgun (WGS) entry which is preliminary data.</text>
</comment>
<dbReference type="PROSITE" id="PS51913">
    <property type="entry name" value="HTH_HARE"/>
    <property type="match status" value="1"/>
</dbReference>
<evidence type="ECO:0000313" key="10">
    <source>
        <dbReference type="Proteomes" id="UP001312865"/>
    </source>
</evidence>
<dbReference type="InterPro" id="IPR007759">
    <property type="entry name" value="Asxl_HARE-HTH"/>
</dbReference>
<name>A0ABU8HIV2_9BACI</name>
<evidence type="ECO:0000313" key="9">
    <source>
        <dbReference type="EMBL" id="MEI5909058.1"/>
    </source>
</evidence>
<dbReference type="RefSeq" id="WP_336588504.1">
    <property type="nucleotide sequence ID" value="NZ_JBBAXC010000019.1"/>
</dbReference>
<dbReference type="Pfam" id="PF05066">
    <property type="entry name" value="HARE-HTH"/>
    <property type="match status" value="1"/>
</dbReference>
<evidence type="ECO:0000256" key="2">
    <source>
        <dbReference type="ARBA" id="ARBA00022478"/>
    </source>
</evidence>
<dbReference type="InterPro" id="IPR038087">
    <property type="entry name" value="RNAP_delta_N_dom_sf"/>
</dbReference>
<keyword evidence="3 6" id="KW-0808">Transferase</keyword>
<dbReference type="GO" id="GO:0000428">
    <property type="term" value="C:DNA-directed RNA polymerase complex"/>
    <property type="evidence" value="ECO:0007669"/>
    <property type="project" value="UniProtKB-KW"/>
</dbReference>